<dbReference type="InterPro" id="IPR018154">
    <property type="entry name" value="TLV/ENV_coat_polyprotein"/>
</dbReference>
<dbReference type="AlphaFoldDB" id="A0A7K7UH12"/>
<protein>
    <submittedName>
        <fullName evidence="2">SYCY2 protein</fullName>
    </submittedName>
</protein>
<sequence length="58" mass="6115">SELEKALLNFSAAIEILGNNAADAITALQEKISQLSKITLQNRMALDTLLASQGGVCL</sequence>
<gene>
    <name evidence="2" type="primary">Ervfrd1_1</name>
    <name evidence="2" type="ORF">IBISTR_R15444</name>
</gene>
<feature type="non-terminal residue" evidence="2">
    <location>
        <position position="1"/>
    </location>
</feature>
<reference evidence="2 3" key="1">
    <citation type="submission" date="2019-09" db="EMBL/GenBank/DDBJ databases">
        <title>Bird 10,000 Genomes (B10K) Project - Family phase.</title>
        <authorList>
            <person name="Zhang G."/>
        </authorList>
    </citation>
    <scope>NUCLEOTIDE SEQUENCE [LARGE SCALE GENOMIC DNA]</scope>
    <source>
        <strain evidence="2">B10K-DU-030-25</strain>
    </source>
</reference>
<dbReference type="Gene3D" id="1.10.287.210">
    <property type="match status" value="1"/>
</dbReference>
<dbReference type="Pfam" id="PF00429">
    <property type="entry name" value="TLV_coat"/>
    <property type="match status" value="1"/>
</dbReference>
<evidence type="ECO:0000313" key="3">
    <source>
        <dbReference type="Proteomes" id="UP000587655"/>
    </source>
</evidence>
<name>A0A7K7UH12_9CHAR</name>
<keyword evidence="3" id="KW-1185">Reference proteome</keyword>
<accession>A0A7K7UH12</accession>
<evidence type="ECO:0000313" key="2">
    <source>
        <dbReference type="EMBL" id="NXA28445.1"/>
    </source>
</evidence>
<dbReference type="EMBL" id="VZSZ01010244">
    <property type="protein sequence ID" value="NXA28445.1"/>
    <property type="molecule type" value="Genomic_DNA"/>
</dbReference>
<dbReference type="PANTHER" id="PTHR10424:SF73">
    <property type="entry name" value="ENDOGENOUS RETROVIRUS GROUP FC1 ENV POLYPROTEIN-RELATED"/>
    <property type="match status" value="1"/>
</dbReference>
<dbReference type="Proteomes" id="UP000587655">
    <property type="component" value="Unassembled WGS sequence"/>
</dbReference>
<keyword evidence="1" id="KW-1015">Disulfide bond</keyword>
<evidence type="ECO:0000256" key="1">
    <source>
        <dbReference type="ARBA" id="ARBA00023157"/>
    </source>
</evidence>
<feature type="non-terminal residue" evidence="2">
    <location>
        <position position="58"/>
    </location>
</feature>
<proteinExistence type="predicted"/>
<comment type="caution">
    <text evidence="2">The sequence shown here is derived from an EMBL/GenBank/DDBJ whole genome shotgun (WGS) entry which is preliminary data.</text>
</comment>
<organism evidence="2 3">
    <name type="scientific">Ibidorhyncha struthersii</name>
    <dbReference type="NCBI Taxonomy" id="425643"/>
    <lineage>
        <taxon>Eukaryota</taxon>
        <taxon>Metazoa</taxon>
        <taxon>Chordata</taxon>
        <taxon>Craniata</taxon>
        <taxon>Vertebrata</taxon>
        <taxon>Euteleostomi</taxon>
        <taxon>Archelosauria</taxon>
        <taxon>Archosauria</taxon>
        <taxon>Dinosauria</taxon>
        <taxon>Saurischia</taxon>
        <taxon>Theropoda</taxon>
        <taxon>Coelurosauria</taxon>
        <taxon>Aves</taxon>
        <taxon>Neognathae</taxon>
        <taxon>Neoaves</taxon>
        <taxon>Charadriiformes</taxon>
        <taxon>Charadriidae</taxon>
        <taxon>Ibidorhyncha</taxon>
    </lineage>
</organism>
<dbReference type="SUPFAM" id="SSF58069">
    <property type="entry name" value="Virus ectodomain"/>
    <property type="match status" value="1"/>
</dbReference>
<dbReference type="PANTHER" id="PTHR10424">
    <property type="entry name" value="VIRAL ENVELOPE PROTEIN"/>
    <property type="match status" value="1"/>
</dbReference>